<evidence type="ECO:0000313" key="2">
    <source>
        <dbReference type="EMBL" id="KAG6964827.1"/>
    </source>
</evidence>
<evidence type="ECO:0000313" key="3">
    <source>
        <dbReference type="Proteomes" id="UP000709295"/>
    </source>
</evidence>
<dbReference type="Proteomes" id="UP000709295">
    <property type="component" value="Unassembled WGS sequence"/>
</dbReference>
<gene>
    <name evidence="2" type="ORF">JG688_00007530</name>
</gene>
<organism evidence="2 3">
    <name type="scientific">Phytophthora aleatoria</name>
    <dbReference type="NCBI Taxonomy" id="2496075"/>
    <lineage>
        <taxon>Eukaryota</taxon>
        <taxon>Sar</taxon>
        <taxon>Stramenopiles</taxon>
        <taxon>Oomycota</taxon>
        <taxon>Peronosporomycetes</taxon>
        <taxon>Peronosporales</taxon>
        <taxon>Peronosporaceae</taxon>
        <taxon>Phytophthora</taxon>
    </lineage>
</organism>
<dbReference type="AlphaFoldDB" id="A0A8J5IVD2"/>
<sequence length="735" mass="80386">MSSPLLRFATLFACLSVVLAQASQHENTPTSQNATATDWPSLRFQFMLKRASMKVYGRSQFSMFANPTVSAIEDTILYDVFAQFTQDEVLYNYTEIDGIEYLSTSSVNDSSVSPSGKCFDSSGNIPSINSIVSAINEATTASARNSSAGIKCSPGNLFKVSVGGINFGLCTTKSSGFTMLGSDMDITVEYLGTRPRCRCLLEGCHWLWRFCFHSRLQRTSVLDAQHWNELKTGTPLAWPALRFHFSLKQDTLKVYGMTTFDMYANPIVLDNNKNVLYDVYATITDAKAVHNYTLVNGVAYSESTPFTTGSSSGTPTPLVSCLDTEFDKLPEINSIVAAVNEVKAGNGTGTACPTGSSYKTAMKRVDYTVCVSGTTGFTFQGRDMDVSVEYLESHIDIQPPTMNSTEKCSSQASSTSTTSIGHALLTGGPIPTHKARKLRSEFDIGLSLDELSKCSCKSTPRPCIFIHGQGLKPEMAENQDEFPHYWGNLTDDAPCCSSMKYARLDTIHNAWTDDSLQQKVCDRALVVSDSSSKTTIADTIIVTHSMGNLMFAGALANGLCKLDSSSTWVGLAGPMKGSMASDFVQDSCAGKTNAVLEKFGEITGKCPPQKAIKSLAYEGESYSSKKLDRAYKAAQKAYRENVYALSCGEGFSGLLSTYQAKFWLLGNLVPHKSEMNDGMVEFQSCAVGFPESKFGDTYRDCFYRNKLNHFDMQFLAGDSALNKAKMPVRWFECLL</sequence>
<comment type="caution">
    <text evidence="2">The sequence shown here is derived from an EMBL/GenBank/DDBJ whole genome shotgun (WGS) entry which is preliminary data.</text>
</comment>
<name>A0A8J5IVD2_9STRA</name>
<reference evidence="2" key="1">
    <citation type="submission" date="2021-01" db="EMBL/GenBank/DDBJ databases">
        <title>Phytophthora aleatoria, a newly-described species from Pinus radiata is distinct from Phytophthora cactorum isolates based on comparative genomics.</title>
        <authorList>
            <person name="Mcdougal R."/>
            <person name="Panda P."/>
            <person name="Williams N."/>
            <person name="Studholme D.J."/>
        </authorList>
    </citation>
    <scope>NUCLEOTIDE SEQUENCE</scope>
    <source>
        <strain evidence="2">NZFS 4037</strain>
    </source>
</reference>
<evidence type="ECO:0000256" key="1">
    <source>
        <dbReference type="SAM" id="SignalP"/>
    </source>
</evidence>
<accession>A0A8J5IVD2</accession>
<keyword evidence="3" id="KW-1185">Reference proteome</keyword>
<dbReference type="PANTHER" id="PTHR22538:SF1">
    <property type="entry name" value="VWFD DOMAIN-CONTAINING PROTEIN"/>
    <property type="match status" value="1"/>
</dbReference>
<proteinExistence type="predicted"/>
<dbReference type="EMBL" id="JAENGY010000364">
    <property type="protein sequence ID" value="KAG6964827.1"/>
    <property type="molecule type" value="Genomic_DNA"/>
</dbReference>
<feature type="signal peptide" evidence="1">
    <location>
        <begin position="1"/>
        <end position="20"/>
    </location>
</feature>
<dbReference type="PANTHER" id="PTHR22538">
    <property type="entry name" value="CILIA- AND FLAGELLA-ASSOCIATED PROTEIN 74"/>
    <property type="match status" value="1"/>
</dbReference>
<feature type="chain" id="PRO_5035191908" evidence="1">
    <location>
        <begin position="21"/>
        <end position="735"/>
    </location>
</feature>
<keyword evidence="1" id="KW-0732">Signal</keyword>
<protein>
    <submittedName>
        <fullName evidence="2">Uncharacterized protein</fullName>
    </submittedName>
</protein>